<gene>
    <name evidence="1" type="ORF">GCM10009855_02500</name>
</gene>
<comment type="caution">
    <text evidence="1">The sequence shown here is derived from an EMBL/GenBank/DDBJ whole genome shotgun (WGS) entry which is preliminary data.</text>
</comment>
<sequence>MAFPRAELDEMKQRWLDANVEAEKAGDWRPLADFYTEDATYGWNYGPEKDFMAVGRDEIREIALGQEMEGLEGWEYPYQAWVIDERTGDMIGLWRQVYSGAGNPVSGPIDVSTRADGSHYAVHGIGGSWFRYAGNFQFGWQRDFFDFGNVSALFLEMLTDQACSDGMLKRIEKSAPGNLPGWYPLGQSPVGLWDLP</sequence>
<evidence type="ECO:0000313" key="2">
    <source>
        <dbReference type="Proteomes" id="UP001501170"/>
    </source>
</evidence>
<dbReference type="EMBL" id="BAAARB010000001">
    <property type="protein sequence ID" value="GAA2366709.1"/>
    <property type="molecule type" value="Genomic_DNA"/>
</dbReference>
<keyword evidence="2" id="KW-1185">Reference proteome</keyword>
<reference evidence="1 2" key="1">
    <citation type="journal article" date="2019" name="Int. J. Syst. Evol. Microbiol.">
        <title>The Global Catalogue of Microorganisms (GCM) 10K type strain sequencing project: providing services to taxonomists for standard genome sequencing and annotation.</title>
        <authorList>
            <consortium name="The Broad Institute Genomics Platform"/>
            <consortium name="The Broad Institute Genome Sequencing Center for Infectious Disease"/>
            <person name="Wu L."/>
            <person name="Ma J."/>
        </authorList>
    </citation>
    <scope>NUCLEOTIDE SEQUENCE [LARGE SCALE GENOMIC DNA]</scope>
    <source>
        <strain evidence="1 2">JCM 16227</strain>
    </source>
</reference>
<dbReference type="SUPFAM" id="SSF54427">
    <property type="entry name" value="NTF2-like"/>
    <property type="match status" value="1"/>
</dbReference>
<evidence type="ECO:0000313" key="1">
    <source>
        <dbReference type="EMBL" id="GAA2366709.1"/>
    </source>
</evidence>
<dbReference type="RefSeq" id="WP_006894448.1">
    <property type="nucleotide sequence ID" value="NZ_BAAARB010000001.1"/>
</dbReference>
<accession>A0ABN3H1D1</accession>
<name>A0ABN3H1D1_9ACTN</name>
<proteinExistence type="predicted"/>
<dbReference type="InterPro" id="IPR032710">
    <property type="entry name" value="NTF2-like_dom_sf"/>
</dbReference>
<dbReference type="Proteomes" id="UP001501170">
    <property type="component" value="Unassembled WGS sequence"/>
</dbReference>
<organism evidence="1 2">
    <name type="scientific">Gordonia cholesterolivorans</name>
    <dbReference type="NCBI Taxonomy" id="559625"/>
    <lineage>
        <taxon>Bacteria</taxon>
        <taxon>Bacillati</taxon>
        <taxon>Actinomycetota</taxon>
        <taxon>Actinomycetes</taxon>
        <taxon>Mycobacteriales</taxon>
        <taxon>Gordoniaceae</taxon>
        <taxon>Gordonia</taxon>
    </lineage>
</organism>
<protein>
    <submittedName>
        <fullName evidence="1">Nuclear transport factor 2 family protein</fullName>
    </submittedName>
</protein>